<protein>
    <submittedName>
        <fullName evidence="1">Uncharacterized protein</fullName>
    </submittedName>
</protein>
<comment type="caution">
    <text evidence="1">The sequence shown here is derived from an EMBL/GenBank/DDBJ whole genome shotgun (WGS) entry which is preliminary data.</text>
</comment>
<dbReference type="Proteomes" id="UP001055811">
    <property type="component" value="Linkage Group LG04"/>
</dbReference>
<organism evidence="1 2">
    <name type="scientific">Cichorium intybus</name>
    <name type="common">Chicory</name>
    <dbReference type="NCBI Taxonomy" id="13427"/>
    <lineage>
        <taxon>Eukaryota</taxon>
        <taxon>Viridiplantae</taxon>
        <taxon>Streptophyta</taxon>
        <taxon>Embryophyta</taxon>
        <taxon>Tracheophyta</taxon>
        <taxon>Spermatophyta</taxon>
        <taxon>Magnoliopsida</taxon>
        <taxon>eudicotyledons</taxon>
        <taxon>Gunneridae</taxon>
        <taxon>Pentapetalae</taxon>
        <taxon>asterids</taxon>
        <taxon>campanulids</taxon>
        <taxon>Asterales</taxon>
        <taxon>Asteraceae</taxon>
        <taxon>Cichorioideae</taxon>
        <taxon>Cichorieae</taxon>
        <taxon>Cichoriinae</taxon>
        <taxon>Cichorium</taxon>
    </lineage>
</organism>
<keyword evidence="2" id="KW-1185">Reference proteome</keyword>
<gene>
    <name evidence="1" type="ORF">L2E82_22862</name>
</gene>
<accession>A0ACB9DZ55</accession>
<proteinExistence type="predicted"/>
<evidence type="ECO:0000313" key="2">
    <source>
        <dbReference type="Proteomes" id="UP001055811"/>
    </source>
</evidence>
<dbReference type="EMBL" id="CM042012">
    <property type="protein sequence ID" value="KAI3751771.1"/>
    <property type="molecule type" value="Genomic_DNA"/>
</dbReference>
<sequence>MRCRASRPNHRFLERHSKEGKDDRGRLWWRWQQLELAKGGILERMQRESEEWLEKVGRPLLGGGRTKEKENTKVESVLCRET</sequence>
<name>A0ACB9DZ55_CICIN</name>
<evidence type="ECO:0000313" key="1">
    <source>
        <dbReference type="EMBL" id="KAI3751771.1"/>
    </source>
</evidence>
<reference evidence="1 2" key="2">
    <citation type="journal article" date="2022" name="Mol. Ecol. Resour.">
        <title>The genomes of chicory, endive, great burdock and yacon provide insights into Asteraceae paleo-polyploidization history and plant inulin production.</title>
        <authorList>
            <person name="Fan W."/>
            <person name="Wang S."/>
            <person name="Wang H."/>
            <person name="Wang A."/>
            <person name="Jiang F."/>
            <person name="Liu H."/>
            <person name="Zhao H."/>
            <person name="Xu D."/>
            <person name="Zhang Y."/>
        </authorList>
    </citation>
    <scope>NUCLEOTIDE SEQUENCE [LARGE SCALE GENOMIC DNA]</scope>
    <source>
        <strain evidence="2">cv. Punajuju</strain>
        <tissue evidence="1">Leaves</tissue>
    </source>
</reference>
<reference evidence="2" key="1">
    <citation type="journal article" date="2022" name="Mol. Ecol. Resour.">
        <title>The genomes of chicory, endive, great burdock and yacon provide insights into Asteraceae palaeo-polyploidization history and plant inulin production.</title>
        <authorList>
            <person name="Fan W."/>
            <person name="Wang S."/>
            <person name="Wang H."/>
            <person name="Wang A."/>
            <person name="Jiang F."/>
            <person name="Liu H."/>
            <person name="Zhao H."/>
            <person name="Xu D."/>
            <person name="Zhang Y."/>
        </authorList>
    </citation>
    <scope>NUCLEOTIDE SEQUENCE [LARGE SCALE GENOMIC DNA]</scope>
    <source>
        <strain evidence="2">cv. Punajuju</strain>
    </source>
</reference>